<keyword evidence="1" id="KW-0436">Ligase</keyword>
<name>A0A031FUA0_9MICO</name>
<comment type="caution">
    <text evidence="1">The sequence shown here is derived from an EMBL/GenBank/DDBJ whole genome shotgun (WGS) entry which is preliminary data.</text>
</comment>
<organism evidence="1 2">
    <name type="scientific">Microbacterium oleivorans</name>
    <dbReference type="NCBI Taxonomy" id="273677"/>
    <lineage>
        <taxon>Bacteria</taxon>
        <taxon>Bacillati</taxon>
        <taxon>Actinomycetota</taxon>
        <taxon>Actinomycetes</taxon>
        <taxon>Micrococcales</taxon>
        <taxon>Microbacteriaceae</taxon>
        <taxon>Microbacterium</taxon>
    </lineage>
</organism>
<keyword evidence="1" id="KW-0030">Aminoacyl-tRNA synthetase</keyword>
<reference evidence="1 2" key="1">
    <citation type="submission" date="2014-03" db="EMBL/GenBank/DDBJ databases">
        <title>Draft Genome Sequences of 13 Willow Endophytes.</title>
        <authorList>
            <person name="Gan H.Y."/>
            <person name="Gan H.M."/>
            <person name="Savka M.A."/>
            <person name="Hudson A.O."/>
        </authorList>
    </citation>
    <scope>NUCLEOTIDE SEQUENCE [LARGE SCALE GENOMIC DNA]</scope>
    <source>
        <strain evidence="1 2">RIT293</strain>
    </source>
</reference>
<dbReference type="GO" id="GO:0004812">
    <property type="term" value="F:aminoacyl-tRNA ligase activity"/>
    <property type="evidence" value="ECO:0007669"/>
    <property type="project" value="UniProtKB-KW"/>
</dbReference>
<protein>
    <submittedName>
        <fullName evidence="1">Aspartyl-tRNA synthetase</fullName>
    </submittedName>
</protein>
<dbReference type="EMBL" id="JFYO01000004">
    <property type="protein sequence ID" value="EZP28158.1"/>
    <property type="molecule type" value="Genomic_DNA"/>
</dbReference>
<dbReference type="OrthoDB" id="4791288at2"/>
<dbReference type="AlphaFoldDB" id="A0A031FUA0"/>
<dbReference type="RefSeq" id="WP_036310249.1">
    <property type="nucleotide sequence ID" value="NZ_CP031421.1"/>
</dbReference>
<keyword evidence="2" id="KW-1185">Reference proteome</keyword>
<dbReference type="GeneID" id="91430956"/>
<sequence>MPGHGRDTAGGPFVVTLVVDLPITKPDALETIAFACDGTVEHARTAYPRVSLSPGAWAEVQIPKFADPPPLAIDVCSDESTEVARAAADRLKGALENLGWRIRDPRPGEA</sequence>
<evidence type="ECO:0000313" key="2">
    <source>
        <dbReference type="Proteomes" id="UP000024001"/>
    </source>
</evidence>
<gene>
    <name evidence="1" type="ORF">BW34_01135</name>
</gene>
<accession>A0A031FUA0</accession>
<evidence type="ECO:0000313" key="1">
    <source>
        <dbReference type="EMBL" id="EZP28158.1"/>
    </source>
</evidence>
<dbReference type="Proteomes" id="UP000024001">
    <property type="component" value="Unassembled WGS sequence"/>
</dbReference>
<dbReference type="KEGG" id="moo:BWL13_00546"/>
<proteinExistence type="predicted"/>
<dbReference type="PATRIC" id="fig|273677.3.peg.1116"/>